<proteinExistence type="predicted"/>
<evidence type="ECO:0000313" key="1">
    <source>
        <dbReference type="EMBL" id="KAH3832138.1"/>
    </source>
</evidence>
<name>A0A9D4HDS1_DREPO</name>
<dbReference type="PANTHER" id="PTHR47642">
    <property type="entry name" value="ATP-DEPENDENT DNA HELICASE"/>
    <property type="match status" value="1"/>
</dbReference>
<dbReference type="SUPFAM" id="SSF52540">
    <property type="entry name" value="P-loop containing nucleoside triphosphate hydrolases"/>
    <property type="match status" value="1"/>
</dbReference>
<evidence type="ECO:0000313" key="2">
    <source>
        <dbReference type="Proteomes" id="UP000828390"/>
    </source>
</evidence>
<comment type="caution">
    <text evidence="1">The sequence shown here is derived from an EMBL/GenBank/DDBJ whole genome shotgun (WGS) entry which is preliminary data.</text>
</comment>
<dbReference type="InterPro" id="IPR027417">
    <property type="entry name" value="P-loop_NTPase"/>
</dbReference>
<dbReference type="Proteomes" id="UP000828390">
    <property type="component" value="Unassembled WGS sequence"/>
</dbReference>
<reference evidence="1" key="2">
    <citation type="submission" date="2020-11" db="EMBL/GenBank/DDBJ databases">
        <authorList>
            <person name="McCartney M.A."/>
            <person name="Auch B."/>
            <person name="Kono T."/>
            <person name="Mallez S."/>
            <person name="Becker A."/>
            <person name="Gohl D.M."/>
            <person name="Silverstein K.A.T."/>
            <person name="Koren S."/>
            <person name="Bechman K.B."/>
            <person name="Herman A."/>
            <person name="Abrahante J.E."/>
            <person name="Garbe J."/>
        </authorList>
    </citation>
    <scope>NUCLEOTIDE SEQUENCE</scope>
    <source>
        <strain evidence="1">Duluth1</strain>
        <tissue evidence="1">Whole animal</tissue>
    </source>
</reference>
<protein>
    <submittedName>
        <fullName evidence="1">Uncharacterized protein</fullName>
    </submittedName>
</protein>
<sequence length="165" mass="18299">MHTKITDIAEGLVNGATGTIKQIEIPPSYPLKGTMYIHFHGNNTSKNLTLTSKYKGLVTVTAVSAVFSITDKSTYVQEERTQFPGTLAWGITIDKSQGSAYHEMIADMTFTKQQKTTMPGQIYTMLCRAKSIDAIKFNSFHISKILVNKSALEEMPHLGSDKMFT</sequence>
<accession>A0A9D4HDS1</accession>
<dbReference type="InterPro" id="IPR051055">
    <property type="entry name" value="PIF1_helicase"/>
</dbReference>
<dbReference type="AlphaFoldDB" id="A0A9D4HDS1"/>
<gene>
    <name evidence="1" type="ORF">DPMN_105415</name>
</gene>
<reference evidence="1" key="1">
    <citation type="journal article" date="2019" name="bioRxiv">
        <title>The Genome of the Zebra Mussel, Dreissena polymorpha: A Resource for Invasive Species Research.</title>
        <authorList>
            <person name="McCartney M.A."/>
            <person name="Auch B."/>
            <person name="Kono T."/>
            <person name="Mallez S."/>
            <person name="Zhang Y."/>
            <person name="Obille A."/>
            <person name="Becker A."/>
            <person name="Abrahante J.E."/>
            <person name="Garbe J."/>
            <person name="Badalamenti J.P."/>
            <person name="Herman A."/>
            <person name="Mangelson H."/>
            <person name="Liachko I."/>
            <person name="Sullivan S."/>
            <person name="Sone E.D."/>
            <person name="Koren S."/>
            <person name="Silverstein K.A.T."/>
            <person name="Beckman K.B."/>
            <person name="Gohl D.M."/>
        </authorList>
    </citation>
    <scope>NUCLEOTIDE SEQUENCE</scope>
    <source>
        <strain evidence="1">Duluth1</strain>
        <tissue evidence="1">Whole animal</tissue>
    </source>
</reference>
<organism evidence="1 2">
    <name type="scientific">Dreissena polymorpha</name>
    <name type="common">Zebra mussel</name>
    <name type="synonym">Mytilus polymorpha</name>
    <dbReference type="NCBI Taxonomy" id="45954"/>
    <lineage>
        <taxon>Eukaryota</taxon>
        <taxon>Metazoa</taxon>
        <taxon>Spiralia</taxon>
        <taxon>Lophotrochozoa</taxon>
        <taxon>Mollusca</taxon>
        <taxon>Bivalvia</taxon>
        <taxon>Autobranchia</taxon>
        <taxon>Heteroconchia</taxon>
        <taxon>Euheterodonta</taxon>
        <taxon>Imparidentia</taxon>
        <taxon>Neoheterodontei</taxon>
        <taxon>Myida</taxon>
        <taxon>Dreissenoidea</taxon>
        <taxon>Dreissenidae</taxon>
        <taxon>Dreissena</taxon>
    </lineage>
</organism>
<keyword evidence="2" id="KW-1185">Reference proteome</keyword>
<dbReference type="EMBL" id="JAIWYP010000004">
    <property type="protein sequence ID" value="KAH3832138.1"/>
    <property type="molecule type" value="Genomic_DNA"/>
</dbReference>